<gene>
    <name evidence="1" type="ORF">ACFSJ0_55260</name>
</gene>
<proteinExistence type="predicted"/>
<protein>
    <submittedName>
        <fullName evidence="1">Uncharacterized protein</fullName>
    </submittedName>
</protein>
<dbReference type="RefSeq" id="WP_219536404.1">
    <property type="nucleotide sequence ID" value="NZ_JAHKRM010000030.1"/>
</dbReference>
<evidence type="ECO:0000313" key="2">
    <source>
        <dbReference type="Proteomes" id="UP001597097"/>
    </source>
</evidence>
<organism evidence="1 2">
    <name type="scientific">Nonomuraea guangzhouensis</name>
    <dbReference type="NCBI Taxonomy" id="1291555"/>
    <lineage>
        <taxon>Bacteria</taxon>
        <taxon>Bacillati</taxon>
        <taxon>Actinomycetota</taxon>
        <taxon>Actinomycetes</taxon>
        <taxon>Streptosporangiales</taxon>
        <taxon>Streptosporangiaceae</taxon>
        <taxon>Nonomuraea</taxon>
    </lineage>
</organism>
<accession>A0ABW4GU42</accession>
<dbReference type="Proteomes" id="UP001597097">
    <property type="component" value="Unassembled WGS sequence"/>
</dbReference>
<name>A0ABW4GU42_9ACTN</name>
<dbReference type="EMBL" id="JBHUCM010000064">
    <property type="protein sequence ID" value="MFD1546282.1"/>
    <property type="molecule type" value="Genomic_DNA"/>
</dbReference>
<comment type="caution">
    <text evidence="1">The sequence shown here is derived from an EMBL/GenBank/DDBJ whole genome shotgun (WGS) entry which is preliminary data.</text>
</comment>
<keyword evidence="2" id="KW-1185">Reference proteome</keyword>
<reference evidence="2" key="1">
    <citation type="journal article" date="2019" name="Int. J. Syst. Evol. Microbiol.">
        <title>The Global Catalogue of Microorganisms (GCM) 10K type strain sequencing project: providing services to taxonomists for standard genome sequencing and annotation.</title>
        <authorList>
            <consortium name="The Broad Institute Genomics Platform"/>
            <consortium name="The Broad Institute Genome Sequencing Center for Infectious Disease"/>
            <person name="Wu L."/>
            <person name="Ma J."/>
        </authorList>
    </citation>
    <scope>NUCLEOTIDE SEQUENCE [LARGE SCALE GENOMIC DNA]</scope>
    <source>
        <strain evidence="2">CGMCC 1.15399</strain>
    </source>
</reference>
<sequence>MTPSPHDVPRVSVSAGGVLLAGPGPGTARAAAPSLGGQILAAASGDLAPEILARIVPPTCLFTLDHLDVTGP</sequence>
<evidence type="ECO:0000313" key="1">
    <source>
        <dbReference type="EMBL" id="MFD1546282.1"/>
    </source>
</evidence>